<feature type="non-terminal residue" evidence="2">
    <location>
        <position position="1"/>
    </location>
</feature>
<dbReference type="EMBL" id="AOKF01003819">
    <property type="protein sequence ID" value="EPN31123.1"/>
    <property type="molecule type" value="Genomic_DNA"/>
</dbReference>
<organism evidence="2 3">
    <name type="scientific">Pseudomonas syringae pv. actinidiae ICMP 19096</name>
    <dbReference type="NCBI Taxonomy" id="1194405"/>
    <lineage>
        <taxon>Bacteria</taxon>
        <taxon>Pseudomonadati</taxon>
        <taxon>Pseudomonadota</taxon>
        <taxon>Gammaproteobacteria</taxon>
        <taxon>Pseudomonadales</taxon>
        <taxon>Pseudomonadaceae</taxon>
        <taxon>Pseudomonas</taxon>
        <taxon>Pseudomonas syringae</taxon>
    </lineage>
</organism>
<dbReference type="SUPFAM" id="SSF52540">
    <property type="entry name" value="P-loop containing nucleoside triphosphate hydrolases"/>
    <property type="match status" value="1"/>
</dbReference>
<comment type="caution">
    <text evidence="2">The sequence shown here is derived from an EMBL/GenBank/DDBJ whole genome shotgun (WGS) entry which is preliminary data.</text>
</comment>
<dbReference type="InterPro" id="IPR027417">
    <property type="entry name" value="P-loop_NTPase"/>
</dbReference>
<dbReference type="Gene3D" id="3.40.50.300">
    <property type="entry name" value="P-loop containing nucleotide triphosphate hydrolases"/>
    <property type="match status" value="1"/>
</dbReference>
<gene>
    <name evidence="2" type="ORF">A245_45008</name>
</gene>
<dbReference type="GO" id="GO:0004386">
    <property type="term" value="F:helicase activity"/>
    <property type="evidence" value="ECO:0007669"/>
    <property type="project" value="InterPro"/>
</dbReference>
<dbReference type="InterPro" id="IPR041677">
    <property type="entry name" value="DNA2/NAM7_AAA_11"/>
</dbReference>
<proteinExistence type="predicted"/>
<evidence type="ECO:0000313" key="3">
    <source>
        <dbReference type="Proteomes" id="UP000018849"/>
    </source>
</evidence>
<reference evidence="2 3" key="1">
    <citation type="journal article" date="2013" name="PLoS Pathog.">
        <title>Genomic analysis of the Kiwifruit pathogen Pseudomonas syringae pv. actinidiae provides insight into the origins of an emergent plant disease.</title>
        <authorList>
            <person name="McCann H.C."/>
            <person name="Rikkerink E.H."/>
            <person name="Bertels F."/>
            <person name="Fiers M."/>
            <person name="Lu A."/>
            <person name="Rees-George J."/>
            <person name="Andersen M.T."/>
            <person name="Gleave A.P."/>
            <person name="Haubold B."/>
            <person name="Wohlers M.W."/>
            <person name="Guttman D.S."/>
            <person name="Wang P.W."/>
            <person name="Straub C."/>
            <person name="Vanneste J.L."/>
            <person name="Rainey P.B."/>
            <person name="Templeton M.D."/>
        </authorList>
    </citation>
    <scope>NUCLEOTIDE SEQUENCE [LARGE SCALE GENOMIC DNA]</scope>
    <source>
        <strain evidence="2 3">ICMP 19096</strain>
    </source>
</reference>
<feature type="domain" description="DNA2/NAM7 helicase helicase" evidence="1">
    <location>
        <begin position="6"/>
        <end position="70"/>
    </location>
</feature>
<dbReference type="AlphaFoldDB" id="A0A656JJV3"/>
<dbReference type="Proteomes" id="UP000018849">
    <property type="component" value="Unassembled WGS sequence"/>
</dbReference>
<dbReference type="Pfam" id="PF13086">
    <property type="entry name" value="AAA_11"/>
    <property type="match status" value="1"/>
</dbReference>
<protein>
    <recommendedName>
        <fullName evidence="1">DNA2/NAM7 helicase helicase domain-containing protein</fullName>
    </recommendedName>
</protein>
<sequence>NVVAGDATQNAAVSLARTGRNFIIQGPPGTGKSQTITNLIADYAGRGLRVLFVCEKRAALDVVFHRLQQSGLGELCCLIHDSQTDKKAFVGNLRECYERWIAADAQSQTLHAQRTATLAAMSEQLGLIERFEHSMASVP</sequence>
<name>A0A656JJV3_PSESF</name>
<evidence type="ECO:0000313" key="2">
    <source>
        <dbReference type="EMBL" id="EPN31123.1"/>
    </source>
</evidence>
<feature type="non-terminal residue" evidence="2">
    <location>
        <position position="139"/>
    </location>
</feature>
<evidence type="ECO:0000259" key="1">
    <source>
        <dbReference type="Pfam" id="PF13086"/>
    </source>
</evidence>
<accession>A0A656JJV3</accession>